<dbReference type="Gene3D" id="3.10.350.10">
    <property type="entry name" value="LysM domain"/>
    <property type="match status" value="2"/>
</dbReference>
<reference evidence="2 3" key="1">
    <citation type="submission" date="2019-06" db="EMBL/GenBank/DDBJ databases">
        <title>Genome sequence of Litorilinea aerophila BAA-2444.</title>
        <authorList>
            <person name="Maclea K.S."/>
            <person name="Maurais E.G."/>
            <person name="Iannazzi L.C."/>
        </authorList>
    </citation>
    <scope>NUCLEOTIDE SEQUENCE [LARGE SCALE GENOMIC DNA]</scope>
    <source>
        <strain evidence="2 3">ATCC BAA-2444</strain>
    </source>
</reference>
<keyword evidence="3" id="KW-1185">Reference proteome</keyword>
<comment type="caution">
    <text evidence="2">The sequence shown here is derived from an EMBL/GenBank/DDBJ whole genome shotgun (WGS) entry which is preliminary data.</text>
</comment>
<dbReference type="SMART" id="SM00257">
    <property type="entry name" value="LysM"/>
    <property type="match status" value="2"/>
</dbReference>
<evidence type="ECO:0000259" key="1">
    <source>
        <dbReference type="PROSITE" id="PS51782"/>
    </source>
</evidence>
<dbReference type="InterPro" id="IPR028994">
    <property type="entry name" value="Integrin_alpha_N"/>
</dbReference>
<sequence length="969" mass="102452">MESNMNVRSRAPHLYAVTASTLALAAVLLIGLVGALARPAQAQDEAQPRSTQAGYTYTVQEGDSWASVAATTGVDEATLRAANPQAQRDNDWLLVGEELFVPLAAASTPTRTHVVRSGESWSTIASQYNIPVDLLMAANPNSVRPGLVLYRGEILVIPARGQVPTATPTPAPTATATPTATAMATAAATATATGTVTVTAPVTGPQVSATVTTTASSAGAETLPPCPARFADYPESLSELVNQAGDVKAAVSAFLAACGAAVDNGLVTGDWTGDDVPDLVVVFQNPQPEATFIQNDLLIFQSSADGYQLGYRARAAGEVRLLATEDINADGQADVVWVDTTCGASTCFDTVNVRSWDGSTWADWTEGTITMAYAEISLDDRSPEGQGQEIVLNGGIYGSIGAGPQRSRTEVWASYQGAPYVLAEKSYSPSECLYHTVLDANRAFLAGPGEGFRQAQALYTQAVEDESLIECWMRPNELDELRSFSLYRLAVLASYQGDAEAAAEYIEQLGATYPDSVYDQLGQAWLQAYQESADPQAACQVANEYATEHPESWQMLADYGYTNPSFQASDVCPILELAEPDAQEAPAEAGAAPTATPLSAQVLPDCPATLSDYATTLPDVLTAVGNDQASLENWLRLCNAMGDGRGAVVLADLTGDGRSDAIFYPVIISDVGFGPDGAQGAVLIYHATADGGYTLAAQPDIYGQPEPLAVDDLNADGRMDIAWTVVGCSTFCVREVQMWTWDQDAYVSLIQPGATIAEGTAYFEPVAEGDPGSGQQLVLAGGVSGTPEGGLDVPHTEIWQSVDGGLYQRIRWTYDRDNPGSRCMGLRLVEADVALQAADVLGYGPAVEAYTDALKPGWDACSIFGLPAEEELILLQGLASFRLVQALALNGDLEAAAATAAALAQGQPDSDYSQATQQWLQVYQETGDPAQACEAVQPIFEANSDLWQITDHYGYNHPALAPEQICFVP</sequence>
<evidence type="ECO:0000313" key="2">
    <source>
        <dbReference type="EMBL" id="TQE96983.1"/>
    </source>
</evidence>
<dbReference type="OrthoDB" id="2585667at2"/>
<dbReference type="Pfam" id="PF01476">
    <property type="entry name" value="LysM"/>
    <property type="match status" value="2"/>
</dbReference>
<accession>A0A540VLH6</accession>
<dbReference type="PANTHER" id="PTHR33734">
    <property type="entry name" value="LYSM DOMAIN-CONTAINING GPI-ANCHORED PROTEIN 2"/>
    <property type="match status" value="1"/>
</dbReference>
<protein>
    <submittedName>
        <fullName evidence="2">LysM peptidoglycan-binding domain-containing protein</fullName>
    </submittedName>
</protein>
<dbReference type="EMBL" id="VIGC01000005">
    <property type="protein sequence ID" value="TQE96983.1"/>
    <property type="molecule type" value="Genomic_DNA"/>
</dbReference>
<evidence type="ECO:0000313" key="3">
    <source>
        <dbReference type="Proteomes" id="UP000317371"/>
    </source>
</evidence>
<dbReference type="PANTHER" id="PTHR33734:SF22">
    <property type="entry name" value="MEMBRANE-BOUND LYTIC MUREIN TRANSGLYCOSYLASE D"/>
    <property type="match status" value="1"/>
</dbReference>
<gene>
    <name evidence="2" type="ORF">FKZ61_04910</name>
</gene>
<feature type="domain" description="LysM" evidence="1">
    <location>
        <begin position="55"/>
        <end position="101"/>
    </location>
</feature>
<dbReference type="Proteomes" id="UP000317371">
    <property type="component" value="Unassembled WGS sequence"/>
</dbReference>
<name>A0A540VLH6_9CHLR</name>
<dbReference type="SUPFAM" id="SSF69318">
    <property type="entry name" value="Integrin alpha N-terminal domain"/>
    <property type="match status" value="1"/>
</dbReference>
<dbReference type="PROSITE" id="PS51782">
    <property type="entry name" value="LYSM"/>
    <property type="match status" value="2"/>
</dbReference>
<proteinExistence type="predicted"/>
<dbReference type="CDD" id="cd00118">
    <property type="entry name" value="LysM"/>
    <property type="match status" value="2"/>
</dbReference>
<dbReference type="InterPro" id="IPR018392">
    <property type="entry name" value="LysM"/>
</dbReference>
<dbReference type="InParanoid" id="A0A540VLH6"/>
<organism evidence="2 3">
    <name type="scientific">Litorilinea aerophila</name>
    <dbReference type="NCBI Taxonomy" id="1204385"/>
    <lineage>
        <taxon>Bacteria</taxon>
        <taxon>Bacillati</taxon>
        <taxon>Chloroflexota</taxon>
        <taxon>Caldilineae</taxon>
        <taxon>Caldilineales</taxon>
        <taxon>Caldilineaceae</taxon>
        <taxon>Litorilinea</taxon>
    </lineage>
</organism>
<dbReference type="SUPFAM" id="SSF54106">
    <property type="entry name" value="LysM domain"/>
    <property type="match status" value="2"/>
</dbReference>
<dbReference type="InterPro" id="IPR036779">
    <property type="entry name" value="LysM_dom_sf"/>
</dbReference>
<dbReference type="AlphaFoldDB" id="A0A540VLH6"/>
<feature type="domain" description="LysM" evidence="1">
    <location>
        <begin position="111"/>
        <end position="157"/>
    </location>
</feature>